<keyword evidence="2" id="KW-1185">Reference proteome</keyword>
<accession>A0A8B7XMW6</accession>
<dbReference type="InterPro" id="IPR014716">
    <property type="entry name" value="Fibrinogen_a/b/g_C_1"/>
</dbReference>
<dbReference type="InterPro" id="IPR050373">
    <property type="entry name" value="Fibrinogen_C-term_domain"/>
</dbReference>
<dbReference type="KEGG" id="aplc:110974279"/>
<dbReference type="Proteomes" id="UP000694845">
    <property type="component" value="Unplaced"/>
</dbReference>
<dbReference type="OMA" id="PSINGHI"/>
<dbReference type="Gene3D" id="3.90.215.10">
    <property type="entry name" value="Gamma Fibrinogen, chain A, domain 1"/>
    <property type="match status" value="1"/>
</dbReference>
<dbReference type="GeneID" id="110974279"/>
<dbReference type="InterPro" id="IPR002181">
    <property type="entry name" value="Fibrinogen_a/b/g_C_dom"/>
</dbReference>
<sequence>MQVYCSMESGRGYIVLQRRVDGSISFHRNWQEYADGFGDLTREFWLGNEKLRTLTEPASESWELVVTLTSFDNQEARAHYGGFSITGATYDLDASDFDSGAGQAGDSLTALHLRSFTTSNQDNDNSGGLNCGQVFRSGWWFKKCNRVDSNLNGVYHSSPVVDDYQGIQWVSWKGRRYSLKGCEMKMRRNVVATQ</sequence>
<name>A0A8B7XMW6_ACAPL</name>
<dbReference type="PANTHER" id="PTHR19143:SF444">
    <property type="entry name" value="PROTEIN SCABROUS"/>
    <property type="match status" value="1"/>
</dbReference>
<dbReference type="SMART" id="SM00186">
    <property type="entry name" value="FBG"/>
    <property type="match status" value="1"/>
</dbReference>
<evidence type="ECO:0000259" key="1">
    <source>
        <dbReference type="PROSITE" id="PS51406"/>
    </source>
</evidence>
<evidence type="ECO:0000313" key="2">
    <source>
        <dbReference type="Proteomes" id="UP000694845"/>
    </source>
</evidence>
<organism evidence="2 3">
    <name type="scientific">Acanthaster planci</name>
    <name type="common">Crown-of-thorns starfish</name>
    <dbReference type="NCBI Taxonomy" id="133434"/>
    <lineage>
        <taxon>Eukaryota</taxon>
        <taxon>Metazoa</taxon>
        <taxon>Echinodermata</taxon>
        <taxon>Eleutherozoa</taxon>
        <taxon>Asterozoa</taxon>
        <taxon>Asteroidea</taxon>
        <taxon>Valvatacea</taxon>
        <taxon>Valvatida</taxon>
        <taxon>Acanthasteridae</taxon>
        <taxon>Acanthaster</taxon>
    </lineage>
</organism>
<dbReference type="InterPro" id="IPR036056">
    <property type="entry name" value="Fibrinogen-like_C"/>
</dbReference>
<protein>
    <submittedName>
        <fullName evidence="3">Ficolin-1-like</fullName>
    </submittedName>
</protein>
<dbReference type="AlphaFoldDB" id="A0A8B7XMW6"/>
<feature type="domain" description="Fibrinogen C-terminal" evidence="1">
    <location>
        <begin position="1"/>
        <end position="190"/>
    </location>
</feature>
<proteinExistence type="predicted"/>
<dbReference type="OrthoDB" id="6145874at2759"/>
<evidence type="ECO:0000313" key="3">
    <source>
        <dbReference type="RefSeq" id="XP_022081507.1"/>
    </source>
</evidence>
<dbReference type="GO" id="GO:0005615">
    <property type="term" value="C:extracellular space"/>
    <property type="evidence" value="ECO:0007669"/>
    <property type="project" value="TreeGrafter"/>
</dbReference>
<dbReference type="Pfam" id="PF00147">
    <property type="entry name" value="Fibrinogen_C"/>
    <property type="match status" value="1"/>
</dbReference>
<dbReference type="RefSeq" id="XP_022081507.1">
    <property type="nucleotide sequence ID" value="XM_022225815.1"/>
</dbReference>
<reference evidence="3" key="1">
    <citation type="submission" date="2025-08" db="UniProtKB">
        <authorList>
            <consortium name="RefSeq"/>
        </authorList>
    </citation>
    <scope>IDENTIFICATION</scope>
</reference>
<gene>
    <name evidence="3" type="primary">LOC110974279</name>
</gene>
<dbReference type="SUPFAM" id="SSF56496">
    <property type="entry name" value="Fibrinogen C-terminal domain-like"/>
    <property type="match status" value="1"/>
</dbReference>
<dbReference type="PROSITE" id="PS51406">
    <property type="entry name" value="FIBRINOGEN_C_2"/>
    <property type="match status" value="1"/>
</dbReference>
<dbReference type="PANTHER" id="PTHR19143">
    <property type="entry name" value="FIBRINOGEN/TENASCIN/ANGIOPOEITIN"/>
    <property type="match status" value="1"/>
</dbReference>